<feature type="non-terminal residue" evidence="2">
    <location>
        <position position="407"/>
    </location>
</feature>
<keyword evidence="3" id="KW-1185">Reference proteome</keyword>
<dbReference type="PANTHER" id="PTHR44259">
    <property type="entry name" value="OS07G0183000 PROTEIN-RELATED"/>
    <property type="match status" value="1"/>
</dbReference>
<dbReference type="InterPro" id="IPR005174">
    <property type="entry name" value="KIB1-4_b-propeller"/>
</dbReference>
<protein>
    <recommendedName>
        <fullName evidence="1">KIB1-4 beta-propeller domain-containing protein</fullName>
    </recommendedName>
</protein>
<evidence type="ECO:0000259" key="1">
    <source>
        <dbReference type="Pfam" id="PF03478"/>
    </source>
</evidence>
<organism evidence="2 3">
    <name type="scientific">Stylosanthes scabra</name>
    <dbReference type="NCBI Taxonomy" id="79078"/>
    <lineage>
        <taxon>Eukaryota</taxon>
        <taxon>Viridiplantae</taxon>
        <taxon>Streptophyta</taxon>
        <taxon>Embryophyta</taxon>
        <taxon>Tracheophyta</taxon>
        <taxon>Spermatophyta</taxon>
        <taxon>Magnoliopsida</taxon>
        <taxon>eudicotyledons</taxon>
        <taxon>Gunneridae</taxon>
        <taxon>Pentapetalae</taxon>
        <taxon>rosids</taxon>
        <taxon>fabids</taxon>
        <taxon>Fabales</taxon>
        <taxon>Fabaceae</taxon>
        <taxon>Papilionoideae</taxon>
        <taxon>50 kb inversion clade</taxon>
        <taxon>dalbergioids sensu lato</taxon>
        <taxon>Dalbergieae</taxon>
        <taxon>Pterocarpus clade</taxon>
        <taxon>Stylosanthes</taxon>
    </lineage>
</organism>
<dbReference type="EMBL" id="JASCZI010247130">
    <property type="protein sequence ID" value="MED6215020.1"/>
    <property type="molecule type" value="Genomic_DNA"/>
</dbReference>
<dbReference type="PANTHER" id="PTHR44259:SF114">
    <property type="entry name" value="OS06G0707300 PROTEIN"/>
    <property type="match status" value="1"/>
</dbReference>
<dbReference type="Proteomes" id="UP001341840">
    <property type="component" value="Unassembled WGS sequence"/>
</dbReference>
<name>A0ABU6YXC2_9FABA</name>
<dbReference type="Pfam" id="PF03478">
    <property type="entry name" value="Beta-prop_KIB1-4"/>
    <property type="match status" value="1"/>
</dbReference>
<evidence type="ECO:0000313" key="2">
    <source>
        <dbReference type="EMBL" id="MED6215020.1"/>
    </source>
</evidence>
<evidence type="ECO:0000313" key="3">
    <source>
        <dbReference type="Proteomes" id="UP001341840"/>
    </source>
</evidence>
<feature type="domain" description="KIB1-4 beta-propeller" evidence="1">
    <location>
        <begin position="86"/>
        <end position="384"/>
    </location>
</feature>
<comment type="caution">
    <text evidence="2">The sequence shown here is derived from an EMBL/GenBank/DDBJ whole genome shotgun (WGS) entry which is preliminary data.</text>
</comment>
<gene>
    <name evidence="2" type="ORF">PIB30_109205</name>
</gene>
<sequence length="407" mass="47546">RVSPIDILTNCRATCRSWRKAADAVFTSKLPLMFSLSPSERPHSRFIIKFKSDEPNLASLSAPWSDESSTVLTETWPQAIDPSDIIRVQSVQGWLMFNKFHHVIDEDKTFSELSFFNPFSRARFKLPWLFLFSGKSPRFCQVRVVFNSAPPGSDEFVVVFLFLFCYEEYEDLITLENMKQRLAFIRFKQGSWIECIVEYNEIFYDIAVDDHDKLYALTFKHETSVVFVLTIGNDHHDLVVERLILLNSVQDNYVDRFRFILSVGYYQSTHQIAIDNSTGELLLVLHESDMIGNRFYMSTYTKGFRVFKLERSSLRWCEVLDIGDRFLLWDYTRVSFVSAKELTLPDKFKGGNNCIFFCHANTLEGFHSHQRQGYQFQDHDMGVYFLADRTVTHFPISSSLPFSYQNM</sequence>
<accession>A0ABU6YXC2</accession>
<reference evidence="2 3" key="1">
    <citation type="journal article" date="2023" name="Plants (Basel)">
        <title>Bridging the Gap: Combining Genomics and Transcriptomics Approaches to Understand Stylosanthes scabra, an Orphan Legume from the Brazilian Caatinga.</title>
        <authorList>
            <person name="Ferreira-Neto J.R.C."/>
            <person name="da Silva M.D."/>
            <person name="Binneck E."/>
            <person name="de Melo N.F."/>
            <person name="da Silva R.H."/>
            <person name="de Melo A.L.T.M."/>
            <person name="Pandolfi V."/>
            <person name="Bustamante F.O."/>
            <person name="Brasileiro-Vidal A.C."/>
            <person name="Benko-Iseppon A.M."/>
        </authorList>
    </citation>
    <scope>NUCLEOTIDE SEQUENCE [LARGE SCALE GENOMIC DNA]</scope>
    <source>
        <tissue evidence="2">Leaves</tissue>
    </source>
</reference>
<proteinExistence type="predicted"/>
<feature type="non-terminal residue" evidence="2">
    <location>
        <position position="1"/>
    </location>
</feature>
<dbReference type="InterPro" id="IPR050942">
    <property type="entry name" value="F-box_BR-signaling"/>
</dbReference>